<proteinExistence type="predicted"/>
<dbReference type="EMBL" id="JACCBX010000003">
    <property type="protein sequence ID" value="NYE04977.1"/>
    <property type="molecule type" value="Genomic_DNA"/>
</dbReference>
<dbReference type="InterPro" id="IPR007497">
    <property type="entry name" value="SIMPL/DUF541"/>
</dbReference>
<dbReference type="PANTHER" id="PTHR34387">
    <property type="entry name" value="SLR1258 PROTEIN"/>
    <property type="match status" value="1"/>
</dbReference>
<evidence type="ECO:0000313" key="2">
    <source>
        <dbReference type="Proteomes" id="UP000548423"/>
    </source>
</evidence>
<accession>A0A852TB32</accession>
<evidence type="ECO:0000313" key="1">
    <source>
        <dbReference type="EMBL" id="NYE04977.1"/>
    </source>
</evidence>
<dbReference type="InterPro" id="IPR052022">
    <property type="entry name" value="26kDa_periplasmic_antigen"/>
</dbReference>
<dbReference type="Proteomes" id="UP000548423">
    <property type="component" value="Unassembled WGS sequence"/>
</dbReference>
<gene>
    <name evidence="1" type="ORF">F4694_001726</name>
</gene>
<dbReference type="Gene3D" id="3.30.70.2970">
    <property type="entry name" value="Protein of unknown function (DUF541), domain 2"/>
    <property type="match status" value="1"/>
</dbReference>
<reference evidence="2" key="1">
    <citation type="submission" date="2020-07" db="EMBL/GenBank/DDBJ databases">
        <authorList>
            <person name="Partida-Martinez L."/>
            <person name="Huntemann M."/>
            <person name="Clum A."/>
            <person name="Wang J."/>
            <person name="Palaniappan K."/>
            <person name="Ritter S."/>
            <person name="Chen I.-M."/>
            <person name="Stamatis D."/>
            <person name="Reddy T."/>
            <person name="O'Malley R."/>
            <person name="Daum C."/>
            <person name="Shapiro N."/>
            <person name="Ivanova N."/>
            <person name="Kyrpides N."/>
            <person name="Woyke T."/>
        </authorList>
    </citation>
    <scope>NUCLEOTIDE SEQUENCE [LARGE SCALE GENOMIC DNA]</scope>
    <source>
        <strain evidence="2">AT2.8</strain>
    </source>
</reference>
<evidence type="ECO:0008006" key="3">
    <source>
        <dbReference type="Google" id="ProtNLM"/>
    </source>
</evidence>
<sequence length="224" mass="24860">MYSQKPGQSNILSQRNYLIKVRGEGEIAVQPDTASVNLGVVTEGKELIGVQQQNSMTAKKVIDSLMRLGIERDRIQTFDYRIEPEYDYDQGTQIFRGYKITHILKVKIEDLNNIGKVVDTAVENGANYVANVQFTTRYKESYYQQALTVALVNAGNKAKTIANTLRVTLNPTPILVTEGGEMIQPLEFQQIAFSKGVSSTQIQPGQLIIKASVAADYNYHPIGG</sequence>
<organism evidence="1 2">
    <name type="scientific">Neobacillus niacini</name>
    <dbReference type="NCBI Taxonomy" id="86668"/>
    <lineage>
        <taxon>Bacteria</taxon>
        <taxon>Bacillati</taxon>
        <taxon>Bacillota</taxon>
        <taxon>Bacilli</taxon>
        <taxon>Bacillales</taxon>
        <taxon>Bacillaceae</taxon>
        <taxon>Neobacillus</taxon>
    </lineage>
</organism>
<comment type="caution">
    <text evidence="1">The sequence shown here is derived from an EMBL/GenBank/DDBJ whole genome shotgun (WGS) entry which is preliminary data.</text>
</comment>
<dbReference type="Gene3D" id="3.30.110.170">
    <property type="entry name" value="Protein of unknown function (DUF541), domain 1"/>
    <property type="match status" value="1"/>
</dbReference>
<dbReference type="GO" id="GO:0006974">
    <property type="term" value="P:DNA damage response"/>
    <property type="evidence" value="ECO:0007669"/>
    <property type="project" value="TreeGrafter"/>
</dbReference>
<dbReference type="Pfam" id="PF04402">
    <property type="entry name" value="SIMPL"/>
    <property type="match status" value="1"/>
</dbReference>
<dbReference type="AlphaFoldDB" id="A0A852TB32"/>
<name>A0A852TB32_9BACI</name>
<protein>
    <recommendedName>
        <fullName evidence="3">DUF541 domain-containing protein</fullName>
    </recommendedName>
</protein>
<dbReference type="PANTHER" id="PTHR34387:SF1">
    <property type="entry name" value="PERIPLASMIC IMMUNOGENIC PROTEIN"/>
    <property type="match status" value="1"/>
</dbReference>
<reference evidence="2" key="2">
    <citation type="submission" date="2020-08" db="EMBL/GenBank/DDBJ databases">
        <title>The Agave Microbiome: Exploring the role of microbial communities in plant adaptations to desert environments.</title>
        <authorList>
            <person name="Partida-Martinez L.P."/>
        </authorList>
    </citation>
    <scope>NUCLEOTIDE SEQUENCE [LARGE SCALE GENOMIC DNA]</scope>
    <source>
        <strain evidence="2">AT2.8</strain>
    </source>
</reference>